<feature type="domain" description="Abortive phage infection protein C-terminal" evidence="1">
    <location>
        <begin position="281"/>
        <end position="460"/>
    </location>
</feature>
<protein>
    <recommendedName>
        <fullName evidence="1">Abortive phage infection protein C-terminal domain-containing protein</fullName>
    </recommendedName>
</protein>
<dbReference type="Pfam" id="PF10592">
    <property type="entry name" value="AIPR"/>
    <property type="match status" value="1"/>
</dbReference>
<sequence>MCRPSRFAKVGSRSGQGVGKVGMDFILEGWTRQFQEEQELTELSEAEAFEAFAGYCVLSSYHEDEFNPDQFRMGGGDDLGIDIAAVVVNGDLLREADDVREAVEKARQLDVRFVIVQAKRSEKFETRVFTDLADNLVQLFGRQPMTYKRSEDVADLRACVDAVYQDVSKFKKGLPRLAVHYVSTGRTGDGLLEKKRLAAGNRLRDTGLFGEVEVVAVGAAELRELYRTAAEAVSASFTMPKKLPLPRIPGVEQAFLGVIPARKLVDRVLTDPTGGIRKALFYENVRDFQDYNPVNAEIRGTLQDPDRRDRFAVLNNGITIVARELTTAGDDVHIRDFQIVNGCQTCHVLFDQQDELTDGVHVNVRLIQSNDEDVIGGIIAATNRQTAVTEDDLAARETFHKKLEDYFVAQSESRRLYYERRSRQYSGQANVERTRIITRPQLTKAYAAMFLDEPAATGRYGRLKSRHGQRLFQPEHNPLIYYTTAAAFYRLEWLFRNKRQFWGYRAARNHLLAALKVRLLGDGPPPNGAGAKVACEKILNVVWHPLQSEHHFGELLSVVVAAQAEEERDRPGVLLSDLVRTERFAERVRRGALSLST</sequence>
<keyword evidence="3" id="KW-1185">Reference proteome</keyword>
<evidence type="ECO:0000259" key="1">
    <source>
        <dbReference type="Pfam" id="PF10592"/>
    </source>
</evidence>
<reference evidence="2 3" key="1">
    <citation type="submission" date="2018-01" db="EMBL/GenBank/DDBJ databases">
        <title>Draft genome sequence of Jishengella sp. NA12.</title>
        <authorList>
            <person name="Sahin N."/>
            <person name="Ay H."/>
            <person name="Saygin H."/>
        </authorList>
    </citation>
    <scope>NUCLEOTIDE SEQUENCE [LARGE SCALE GENOMIC DNA]</scope>
    <source>
        <strain evidence="2 3">NA12</strain>
    </source>
</reference>
<dbReference type="EMBL" id="POTY01000111">
    <property type="protein sequence ID" value="PZG16120.1"/>
    <property type="molecule type" value="Genomic_DNA"/>
</dbReference>
<gene>
    <name evidence="2" type="ORF">C1I95_18355</name>
</gene>
<organism evidence="2 3">
    <name type="scientific">Micromonospora craterilacus</name>
    <dbReference type="NCBI Taxonomy" id="1655439"/>
    <lineage>
        <taxon>Bacteria</taxon>
        <taxon>Bacillati</taxon>
        <taxon>Actinomycetota</taxon>
        <taxon>Actinomycetes</taxon>
        <taxon>Micromonosporales</taxon>
        <taxon>Micromonosporaceae</taxon>
        <taxon>Micromonospora</taxon>
    </lineage>
</organism>
<comment type="caution">
    <text evidence="2">The sequence shown here is derived from an EMBL/GenBank/DDBJ whole genome shotgun (WGS) entry which is preliminary data.</text>
</comment>
<dbReference type="Proteomes" id="UP000248924">
    <property type="component" value="Unassembled WGS sequence"/>
</dbReference>
<name>A0A2W2ERH2_9ACTN</name>
<accession>A0A2W2ERH2</accession>
<dbReference type="InterPro" id="IPR018891">
    <property type="entry name" value="AIPR_C"/>
</dbReference>
<evidence type="ECO:0000313" key="2">
    <source>
        <dbReference type="EMBL" id="PZG16120.1"/>
    </source>
</evidence>
<evidence type="ECO:0000313" key="3">
    <source>
        <dbReference type="Proteomes" id="UP000248924"/>
    </source>
</evidence>
<proteinExistence type="predicted"/>
<dbReference type="AlphaFoldDB" id="A0A2W2ERH2"/>